<dbReference type="SMART" id="SM00342">
    <property type="entry name" value="HTH_ARAC"/>
    <property type="match status" value="1"/>
</dbReference>
<dbReference type="InterPro" id="IPR018060">
    <property type="entry name" value="HTH_AraC"/>
</dbReference>
<proteinExistence type="predicted"/>
<dbReference type="PANTHER" id="PTHR43280">
    <property type="entry name" value="ARAC-FAMILY TRANSCRIPTIONAL REGULATOR"/>
    <property type="match status" value="1"/>
</dbReference>
<dbReference type="SUPFAM" id="SSF52172">
    <property type="entry name" value="CheY-like"/>
    <property type="match status" value="1"/>
</dbReference>
<dbReference type="InterPro" id="IPR018062">
    <property type="entry name" value="HTH_AraC-typ_CS"/>
</dbReference>
<dbReference type="PROSITE" id="PS50110">
    <property type="entry name" value="RESPONSE_REGULATORY"/>
    <property type="match status" value="1"/>
</dbReference>
<reference evidence="7 8" key="1">
    <citation type="submission" date="2021-07" db="EMBL/GenBank/DDBJ databases">
        <title>Paenibacillus radiodurans sp. nov., isolated from the southeastern edge of Tengger Desert.</title>
        <authorList>
            <person name="Zhang G."/>
        </authorList>
    </citation>
    <scope>NUCLEOTIDE SEQUENCE [LARGE SCALE GENOMIC DNA]</scope>
    <source>
        <strain evidence="7 8">CCM 7311</strain>
    </source>
</reference>
<accession>A0ABS7C426</accession>
<keyword evidence="3" id="KW-0804">Transcription</keyword>
<dbReference type="Proteomes" id="UP001519887">
    <property type="component" value="Unassembled WGS sequence"/>
</dbReference>
<dbReference type="InterPro" id="IPR011006">
    <property type="entry name" value="CheY-like_superfamily"/>
</dbReference>
<keyword evidence="1" id="KW-0805">Transcription regulation</keyword>
<dbReference type="Gene3D" id="3.40.50.2300">
    <property type="match status" value="1"/>
</dbReference>
<dbReference type="InterPro" id="IPR009057">
    <property type="entry name" value="Homeodomain-like_sf"/>
</dbReference>
<dbReference type="PROSITE" id="PS01124">
    <property type="entry name" value="HTH_ARAC_FAMILY_2"/>
    <property type="match status" value="1"/>
</dbReference>
<dbReference type="InterPro" id="IPR001789">
    <property type="entry name" value="Sig_transdc_resp-reg_receiver"/>
</dbReference>
<feature type="non-terminal residue" evidence="7">
    <location>
        <position position="1"/>
    </location>
</feature>
<evidence type="ECO:0000259" key="6">
    <source>
        <dbReference type="PROSITE" id="PS50110"/>
    </source>
</evidence>
<dbReference type="PANTHER" id="PTHR43280:SF28">
    <property type="entry name" value="HTH-TYPE TRANSCRIPTIONAL ACTIVATOR RHAS"/>
    <property type="match status" value="1"/>
</dbReference>
<organism evidence="7 8">
    <name type="scientific">Paenibacillus sepulcri</name>
    <dbReference type="NCBI Taxonomy" id="359917"/>
    <lineage>
        <taxon>Bacteria</taxon>
        <taxon>Bacillati</taxon>
        <taxon>Bacillota</taxon>
        <taxon>Bacilli</taxon>
        <taxon>Bacillales</taxon>
        <taxon>Paenibacillaceae</taxon>
        <taxon>Paenibacillus</taxon>
    </lineage>
</organism>
<name>A0ABS7C426_9BACL</name>
<dbReference type="InterPro" id="IPR020449">
    <property type="entry name" value="Tscrpt_reg_AraC-type_HTH"/>
</dbReference>
<dbReference type="Gene3D" id="1.10.10.60">
    <property type="entry name" value="Homeodomain-like"/>
    <property type="match status" value="2"/>
</dbReference>
<evidence type="ECO:0000313" key="7">
    <source>
        <dbReference type="EMBL" id="MBW7455644.1"/>
    </source>
</evidence>
<evidence type="ECO:0000256" key="1">
    <source>
        <dbReference type="ARBA" id="ARBA00023015"/>
    </source>
</evidence>
<evidence type="ECO:0000256" key="2">
    <source>
        <dbReference type="ARBA" id="ARBA00023125"/>
    </source>
</evidence>
<evidence type="ECO:0000256" key="3">
    <source>
        <dbReference type="ARBA" id="ARBA00023163"/>
    </source>
</evidence>
<keyword evidence="8" id="KW-1185">Reference proteome</keyword>
<dbReference type="CDD" id="cd17536">
    <property type="entry name" value="REC_YesN-like"/>
    <property type="match status" value="1"/>
</dbReference>
<evidence type="ECO:0000313" key="8">
    <source>
        <dbReference type="Proteomes" id="UP001519887"/>
    </source>
</evidence>
<dbReference type="PRINTS" id="PR00032">
    <property type="entry name" value="HTHARAC"/>
</dbReference>
<protein>
    <submittedName>
        <fullName evidence="7">AraC family transcriptional regulator</fullName>
    </submittedName>
</protein>
<sequence length="195" mass="22738">VTDIRMPVMDGMSLIKSMHLYYPRVRKIITSGYADFEYARSAMHYDVDEYLLKPIASEELKRVLTRIKTLIDHERSAFKENMKGSPNPGGNPEEIVQLVQSFMRANFQQDLSMEQIARSFNFNASYLSKIFTKYAEEPPSKYLTSLRINEAKYLLTHHPNLTIKEVGERVGYPDQFYFSRIFKQVTGCTPKEFQK</sequence>
<keyword evidence="2" id="KW-0238">DNA-binding</keyword>
<feature type="domain" description="Response regulatory" evidence="6">
    <location>
        <begin position="1"/>
        <end position="68"/>
    </location>
</feature>
<dbReference type="PROSITE" id="PS00041">
    <property type="entry name" value="HTH_ARAC_FAMILY_1"/>
    <property type="match status" value="1"/>
</dbReference>
<dbReference type="EMBL" id="JAHZIK010000402">
    <property type="protein sequence ID" value="MBW7455644.1"/>
    <property type="molecule type" value="Genomic_DNA"/>
</dbReference>
<feature type="domain" description="HTH araC/xylS-type" evidence="5">
    <location>
        <begin position="97"/>
        <end position="195"/>
    </location>
</feature>
<feature type="modified residue" description="4-aspartylphosphate" evidence="4">
    <location>
        <position position="3"/>
    </location>
</feature>
<dbReference type="Pfam" id="PF12833">
    <property type="entry name" value="HTH_18"/>
    <property type="match status" value="1"/>
</dbReference>
<evidence type="ECO:0000259" key="5">
    <source>
        <dbReference type="PROSITE" id="PS01124"/>
    </source>
</evidence>
<keyword evidence="4" id="KW-0597">Phosphoprotein</keyword>
<comment type="caution">
    <text evidence="7">The sequence shown here is derived from an EMBL/GenBank/DDBJ whole genome shotgun (WGS) entry which is preliminary data.</text>
</comment>
<gene>
    <name evidence="7" type="ORF">K0U00_16585</name>
</gene>
<dbReference type="Pfam" id="PF00072">
    <property type="entry name" value="Response_reg"/>
    <property type="match status" value="1"/>
</dbReference>
<dbReference type="SUPFAM" id="SSF46689">
    <property type="entry name" value="Homeodomain-like"/>
    <property type="match status" value="2"/>
</dbReference>
<evidence type="ECO:0000256" key="4">
    <source>
        <dbReference type="PROSITE-ProRule" id="PRU00169"/>
    </source>
</evidence>